<dbReference type="Proteomes" id="UP000642488">
    <property type="component" value="Unassembled WGS sequence"/>
</dbReference>
<proteinExistence type="predicted"/>
<reference evidence="2" key="1">
    <citation type="submission" date="2020-12" db="EMBL/GenBank/DDBJ databases">
        <title>Bacterial taxonomy.</title>
        <authorList>
            <person name="Pan X."/>
        </authorList>
    </citation>
    <scope>NUCLEOTIDE SEQUENCE</scope>
    <source>
        <strain evidence="2">KCTC 52957</strain>
    </source>
</reference>
<evidence type="ECO:0000313" key="3">
    <source>
        <dbReference type="Proteomes" id="UP000642488"/>
    </source>
</evidence>
<keyword evidence="1" id="KW-0812">Transmembrane</keyword>
<feature type="transmembrane region" description="Helical" evidence="1">
    <location>
        <begin position="21"/>
        <end position="45"/>
    </location>
</feature>
<gene>
    <name evidence="2" type="ORF">ILP92_02535</name>
</gene>
<evidence type="ECO:0000256" key="1">
    <source>
        <dbReference type="SAM" id="Phobius"/>
    </source>
</evidence>
<sequence length="128" mass="13431">MFANYVLRAQLTAKSIARKSVFGTLGGLFALVGIGFLGAAGWLWLADAYGALNANLIIGGIFILIGIVVIGYSRIPPRIIPREQSAAMADPTRASAPPMSGNRTMTAASVAEAFLLGLAAARALRRRD</sequence>
<protein>
    <recommendedName>
        <fullName evidence="4">Holin-X, holin superfamily III</fullName>
    </recommendedName>
</protein>
<keyword evidence="3" id="KW-1185">Reference proteome</keyword>
<keyword evidence="1" id="KW-0472">Membrane</keyword>
<dbReference type="RefSeq" id="WP_198914774.1">
    <property type="nucleotide sequence ID" value="NZ_JAEKPD010000001.1"/>
</dbReference>
<accession>A0A934M8P2</accession>
<evidence type="ECO:0008006" key="4">
    <source>
        <dbReference type="Google" id="ProtNLM"/>
    </source>
</evidence>
<keyword evidence="1" id="KW-1133">Transmembrane helix</keyword>
<dbReference type="EMBL" id="JAEKPD010000001">
    <property type="protein sequence ID" value="MBJ3761627.1"/>
    <property type="molecule type" value="Genomic_DNA"/>
</dbReference>
<evidence type="ECO:0000313" key="2">
    <source>
        <dbReference type="EMBL" id="MBJ3761627.1"/>
    </source>
</evidence>
<name>A0A934M8P2_9RHOB</name>
<dbReference type="AlphaFoldDB" id="A0A934M8P2"/>
<comment type="caution">
    <text evidence="2">The sequence shown here is derived from an EMBL/GenBank/DDBJ whole genome shotgun (WGS) entry which is preliminary data.</text>
</comment>
<organism evidence="2 3">
    <name type="scientific">Palleronia pontilimi</name>
    <dbReference type="NCBI Taxonomy" id="1964209"/>
    <lineage>
        <taxon>Bacteria</taxon>
        <taxon>Pseudomonadati</taxon>
        <taxon>Pseudomonadota</taxon>
        <taxon>Alphaproteobacteria</taxon>
        <taxon>Rhodobacterales</taxon>
        <taxon>Roseobacteraceae</taxon>
        <taxon>Palleronia</taxon>
    </lineage>
</organism>
<feature type="transmembrane region" description="Helical" evidence="1">
    <location>
        <begin position="51"/>
        <end position="72"/>
    </location>
</feature>